<evidence type="ECO:0000313" key="1">
    <source>
        <dbReference type="EMBL" id="TFK59867.1"/>
    </source>
</evidence>
<proteinExistence type="predicted"/>
<reference evidence="1 2" key="1">
    <citation type="journal article" date="2019" name="Nat. Ecol. Evol.">
        <title>Megaphylogeny resolves global patterns of mushroom evolution.</title>
        <authorList>
            <person name="Varga T."/>
            <person name="Krizsan K."/>
            <person name="Foldi C."/>
            <person name="Dima B."/>
            <person name="Sanchez-Garcia M."/>
            <person name="Sanchez-Ramirez S."/>
            <person name="Szollosi G.J."/>
            <person name="Szarkandi J.G."/>
            <person name="Papp V."/>
            <person name="Albert L."/>
            <person name="Andreopoulos W."/>
            <person name="Angelini C."/>
            <person name="Antonin V."/>
            <person name="Barry K.W."/>
            <person name="Bougher N.L."/>
            <person name="Buchanan P."/>
            <person name="Buyck B."/>
            <person name="Bense V."/>
            <person name="Catcheside P."/>
            <person name="Chovatia M."/>
            <person name="Cooper J."/>
            <person name="Damon W."/>
            <person name="Desjardin D."/>
            <person name="Finy P."/>
            <person name="Geml J."/>
            <person name="Haridas S."/>
            <person name="Hughes K."/>
            <person name="Justo A."/>
            <person name="Karasinski D."/>
            <person name="Kautmanova I."/>
            <person name="Kiss B."/>
            <person name="Kocsube S."/>
            <person name="Kotiranta H."/>
            <person name="LaButti K.M."/>
            <person name="Lechner B.E."/>
            <person name="Liimatainen K."/>
            <person name="Lipzen A."/>
            <person name="Lukacs Z."/>
            <person name="Mihaltcheva S."/>
            <person name="Morgado L.N."/>
            <person name="Niskanen T."/>
            <person name="Noordeloos M.E."/>
            <person name="Ohm R.A."/>
            <person name="Ortiz-Santana B."/>
            <person name="Ovrebo C."/>
            <person name="Racz N."/>
            <person name="Riley R."/>
            <person name="Savchenko A."/>
            <person name="Shiryaev A."/>
            <person name="Soop K."/>
            <person name="Spirin V."/>
            <person name="Szebenyi C."/>
            <person name="Tomsovsky M."/>
            <person name="Tulloss R.E."/>
            <person name="Uehling J."/>
            <person name="Grigoriev I.V."/>
            <person name="Vagvolgyi C."/>
            <person name="Papp T."/>
            <person name="Martin F.M."/>
            <person name="Miettinen O."/>
            <person name="Hibbett D.S."/>
            <person name="Nagy L.G."/>
        </authorList>
    </citation>
    <scope>NUCLEOTIDE SEQUENCE [LARGE SCALE GENOMIC DNA]</scope>
    <source>
        <strain evidence="1 2">NL-1719</strain>
    </source>
</reference>
<protein>
    <submittedName>
        <fullName evidence="1">Uncharacterized protein</fullName>
    </submittedName>
</protein>
<dbReference type="Proteomes" id="UP000308600">
    <property type="component" value="Unassembled WGS sequence"/>
</dbReference>
<dbReference type="EMBL" id="ML208876">
    <property type="protein sequence ID" value="TFK59867.1"/>
    <property type="molecule type" value="Genomic_DNA"/>
</dbReference>
<keyword evidence="2" id="KW-1185">Reference proteome</keyword>
<organism evidence="1 2">
    <name type="scientific">Pluteus cervinus</name>
    <dbReference type="NCBI Taxonomy" id="181527"/>
    <lineage>
        <taxon>Eukaryota</taxon>
        <taxon>Fungi</taxon>
        <taxon>Dikarya</taxon>
        <taxon>Basidiomycota</taxon>
        <taxon>Agaricomycotina</taxon>
        <taxon>Agaricomycetes</taxon>
        <taxon>Agaricomycetidae</taxon>
        <taxon>Agaricales</taxon>
        <taxon>Pluteineae</taxon>
        <taxon>Pluteaceae</taxon>
        <taxon>Pluteus</taxon>
    </lineage>
</organism>
<evidence type="ECO:0000313" key="2">
    <source>
        <dbReference type="Proteomes" id="UP000308600"/>
    </source>
</evidence>
<accession>A0ACD3A2D3</accession>
<gene>
    <name evidence="1" type="ORF">BDN72DRAFT_905464</name>
</gene>
<name>A0ACD3A2D3_9AGAR</name>
<sequence>MSPELFADKLRSCSRPNDTLRPMDGQVAAVLPSEPSFGLPCLSFITTPNQPIIPHPPLGLRSVICRVDSLYGDDDYCQWPQPFSHLHPHLACIPCSASSAQDECMWYRPTRADFVVASPVDHPDTGRLHSIRLTAIVTASTPVFTRAKAYQDAHPHKTSVITLISQLVQVLRHCLTRLTFVPTSFEEVTSWVRVVQRYWKEIVALLDYMEIFKPQMDDPQESFKSRAVANTIGAFVWDCDDAIHLFHARIPFWFIQYQHALLDHNVLAVVPLTLPDTILEMQVMAHPPVFKGQAGSVEHLDALRLEGAKRMKSLNPFRLSSANKTQGSSSGRDQHHLNPSSSSSRSRSASPDQRSLHDKSQKDPRLQINPDTFNPLPHHDYLPDRLPTWEQALKNVNLSEKNLVSRSMRTQDDNKTIFPQPQLFFGTTDRAKRCLVTWRAIREACKFRIISSKSNPLALSKQEWCDLLYAVGNARTAKLLEIFKEPFDECQIDYASLNLIPLTSLSDIPISTFRQIFWELFELNFRWDLKLLDERARCRDAHSILHEEHLQNALATSGLFAFDFVHSSSGLASLSPQLRLPALLGLRKLVQDWDGRREPILDQSQDNYATDSEIQVLETALAKYICQSFFNYFGRPISIPFRLSQS</sequence>